<evidence type="ECO:0000313" key="5">
    <source>
        <dbReference type="Proteomes" id="UP001299068"/>
    </source>
</evidence>
<evidence type="ECO:0000256" key="2">
    <source>
        <dbReference type="PROSITE-ProRule" id="PRU00335"/>
    </source>
</evidence>
<reference evidence="4 5" key="1">
    <citation type="journal article" date="2021" name="Cell Host Microbe">
        <title>in vivo commensal control of Clostridioides difficile virulence.</title>
        <authorList>
            <person name="Girinathan B.P."/>
            <person name="Dibenedetto N."/>
            <person name="Worley J.N."/>
            <person name="Peltier J."/>
            <person name="Arrieta-Ortiz M.L."/>
            <person name="Rupa Christinal Immanuel S."/>
            <person name="Lavin R."/>
            <person name="Delaney M.L."/>
            <person name="Cummins C."/>
            <person name="Hoffmann M."/>
            <person name="Luo Y."/>
            <person name="Gonzalez-Escalona N."/>
            <person name="Allard M."/>
            <person name="Onderdonk A.B."/>
            <person name="Gerber G.K."/>
            <person name="Sonenshein A.L."/>
            <person name="Baliga N."/>
            <person name="Dupuy B."/>
            <person name="Bry L."/>
        </authorList>
    </citation>
    <scope>NUCLEOTIDE SEQUENCE [LARGE SCALE GENOMIC DNA]</scope>
    <source>
        <strain evidence="4 5">DSM 599</strain>
    </source>
</reference>
<evidence type="ECO:0000256" key="1">
    <source>
        <dbReference type="ARBA" id="ARBA00023125"/>
    </source>
</evidence>
<feature type="DNA-binding region" description="H-T-H motif" evidence="2">
    <location>
        <begin position="32"/>
        <end position="51"/>
    </location>
</feature>
<dbReference type="Proteomes" id="UP001299068">
    <property type="component" value="Unassembled WGS sequence"/>
</dbReference>
<dbReference type="InterPro" id="IPR009057">
    <property type="entry name" value="Homeodomain-like_sf"/>
</dbReference>
<dbReference type="InterPro" id="IPR001647">
    <property type="entry name" value="HTH_TetR"/>
</dbReference>
<accession>A0ABS7KYJ1</accession>
<dbReference type="PANTHER" id="PTHR43479">
    <property type="entry name" value="ACREF/ENVCD OPERON REPRESSOR-RELATED"/>
    <property type="match status" value="1"/>
</dbReference>
<evidence type="ECO:0000259" key="3">
    <source>
        <dbReference type="PROSITE" id="PS50977"/>
    </source>
</evidence>
<dbReference type="RefSeq" id="WP_221861203.1">
    <property type="nucleotide sequence ID" value="NZ_JAIKTU010000007.1"/>
</dbReference>
<keyword evidence="1 2" id="KW-0238">DNA-binding</keyword>
<feature type="domain" description="HTH tetR-type" evidence="3">
    <location>
        <begin position="8"/>
        <end position="69"/>
    </location>
</feature>
<dbReference type="PANTHER" id="PTHR43479:SF11">
    <property type="entry name" value="ACREF_ENVCD OPERON REPRESSOR-RELATED"/>
    <property type="match status" value="1"/>
</dbReference>
<protein>
    <submittedName>
        <fullName evidence="4">TetR/AcrR family transcriptional regulator</fullName>
    </submittedName>
</protein>
<dbReference type="InterPro" id="IPR050624">
    <property type="entry name" value="HTH-type_Tx_Regulator"/>
</dbReference>
<gene>
    <name evidence="4" type="ORF">K5V21_10455</name>
</gene>
<dbReference type="Pfam" id="PF21303">
    <property type="entry name" value="TetR_C_39"/>
    <property type="match status" value="1"/>
</dbReference>
<dbReference type="SUPFAM" id="SSF46689">
    <property type="entry name" value="Homeodomain-like"/>
    <property type="match status" value="1"/>
</dbReference>
<dbReference type="EMBL" id="JAIKTU010000007">
    <property type="protein sequence ID" value="MBY0755874.1"/>
    <property type="molecule type" value="Genomic_DNA"/>
</dbReference>
<dbReference type="Pfam" id="PF00440">
    <property type="entry name" value="TetR_N"/>
    <property type="match status" value="1"/>
</dbReference>
<proteinExistence type="predicted"/>
<name>A0ABS7KYJ1_CLOSR</name>
<dbReference type="PROSITE" id="PS50977">
    <property type="entry name" value="HTH_TETR_2"/>
    <property type="match status" value="1"/>
</dbReference>
<sequence length="215" mass="24676">MARNKHPEVTVNRILDASLKLFLEKGYEQTTIQDIINELGDLSKGAIYHHFKSKEDIIDAVSERLFESTNNEILRIKSEKGLTGLEKIRRIYYLSIQNPNQEKLITAAPTLLKNPKFLAEQVITSIEDVAPLLKDLIEEGIEDGSINAERPKELSEMLILLSNIWLNPMIFSNTSEELKQKFLFLKELTDNLGLPIFDEDMINMIDKYRELVSIS</sequence>
<evidence type="ECO:0000313" key="4">
    <source>
        <dbReference type="EMBL" id="MBY0755874.1"/>
    </source>
</evidence>
<organism evidence="4 5">
    <name type="scientific">Clostridium sardiniense</name>
    <name type="common">Clostridium absonum</name>
    <dbReference type="NCBI Taxonomy" id="29369"/>
    <lineage>
        <taxon>Bacteria</taxon>
        <taxon>Bacillati</taxon>
        <taxon>Bacillota</taxon>
        <taxon>Clostridia</taxon>
        <taxon>Eubacteriales</taxon>
        <taxon>Clostridiaceae</taxon>
        <taxon>Clostridium</taxon>
    </lineage>
</organism>
<comment type="caution">
    <text evidence="4">The sequence shown here is derived from an EMBL/GenBank/DDBJ whole genome shotgun (WGS) entry which is preliminary data.</text>
</comment>
<dbReference type="InterPro" id="IPR049149">
    <property type="entry name" value="TetR/AcrR_C"/>
</dbReference>
<keyword evidence="5" id="KW-1185">Reference proteome</keyword>
<dbReference type="Gene3D" id="1.10.357.10">
    <property type="entry name" value="Tetracycline Repressor, domain 2"/>
    <property type="match status" value="1"/>
</dbReference>